<dbReference type="PROSITE" id="PS51257">
    <property type="entry name" value="PROKAR_LIPOPROTEIN"/>
    <property type="match status" value="1"/>
</dbReference>
<sequence>MSKIIYIKKWLYCVCFLFSCSCKSDKQEELKKEEKMMEITESKPVDVKTRLLAYTDFNYELISNGIIESTRSADIRFLSQENIVKIHVKNGERVNKGQKLAEQDNFKLDNAMKQAVEAFEKSKLDLQDVLIGQGYSLRDSVNIPKDIMKIAKLRSNYEQSRNNYELAEYNLKATTLYAPFSGIVANLSVKEFNAPGSEPFCTIIDNHHIEVTFNILENELSLINLNDQVLVSPFSSHEYLERGRISEINPLIDKNGMVKVKAMLNSKENRLYEGMNVKVRVQRILGKQLCIPKSALVLRANKKVVFSIKNNKAKWNYVQTAQENTENYVITEGLALGDSIIYEGNINLSHDVPVIVKK</sequence>
<dbReference type="AlphaFoldDB" id="A0A1M4WKH8"/>
<dbReference type="Gene3D" id="2.40.50.100">
    <property type="match status" value="1"/>
</dbReference>
<dbReference type="NCBIfam" id="TIGR01730">
    <property type="entry name" value="RND_mfp"/>
    <property type="match status" value="1"/>
</dbReference>
<accession>A0A1M4WKH8</accession>
<dbReference type="SUPFAM" id="SSF111369">
    <property type="entry name" value="HlyD-like secretion proteins"/>
    <property type="match status" value="1"/>
</dbReference>
<protein>
    <submittedName>
        <fullName evidence="2">RND family efflux transporter, MFP subunit</fullName>
    </submittedName>
</protein>
<comment type="similarity">
    <text evidence="1">Belongs to the membrane fusion protein (MFP) (TC 8.A.1) family.</text>
</comment>
<organism evidence="2 3">
    <name type="scientific">Dysgonomonas macrotermitis</name>
    <dbReference type="NCBI Taxonomy" id="1346286"/>
    <lineage>
        <taxon>Bacteria</taxon>
        <taxon>Pseudomonadati</taxon>
        <taxon>Bacteroidota</taxon>
        <taxon>Bacteroidia</taxon>
        <taxon>Bacteroidales</taxon>
        <taxon>Dysgonomonadaceae</taxon>
        <taxon>Dysgonomonas</taxon>
    </lineage>
</organism>
<dbReference type="GO" id="GO:0015562">
    <property type="term" value="F:efflux transmembrane transporter activity"/>
    <property type="evidence" value="ECO:0007669"/>
    <property type="project" value="TreeGrafter"/>
</dbReference>
<dbReference type="Gene3D" id="2.40.420.20">
    <property type="match status" value="1"/>
</dbReference>
<name>A0A1M4WKH8_9BACT</name>
<dbReference type="InterPro" id="IPR006143">
    <property type="entry name" value="RND_pump_MFP"/>
</dbReference>
<gene>
    <name evidence="2" type="ORF">SAMN05444362_102249</name>
</gene>
<dbReference type="Proteomes" id="UP000184480">
    <property type="component" value="Unassembled WGS sequence"/>
</dbReference>
<evidence type="ECO:0000313" key="2">
    <source>
        <dbReference type="EMBL" id="SHE81769.1"/>
    </source>
</evidence>
<keyword evidence="3" id="KW-1185">Reference proteome</keyword>
<proteinExistence type="inferred from homology"/>
<evidence type="ECO:0000256" key="1">
    <source>
        <dbReference type="ARBA" id="ARBA00009477"/>
    </source>
</evidence>
<dbReference type="EMBL" id="FQUC01000002">
    <property type="protein sequence ID" value="SHE81769.1"/>
    <property type="molecule type" value="Genomic_DNA"/>
</dbReference>
<dbReference type="PANTHER" id="PTHR30469">
    <property type="entry name" value="MULTIDRUG RESISTANCE PROTEIN MDTA"/>
    <property type="match status" value="1"/>
</dbReference>
<dbReference type="STRING" id="1346286.SAMN05444362_102249"/>
<dbReference type="Gene3D" id="2.40.30.170">
    <property type="match status" value="1"/>
</dbReference>
<reference evidence="3" key="1">
    <citation type="submission" date="2016-11" db="EMBL/GenBank/DDBJ databases">
        <authorList>
            <person name="Varghese N."/>
            <person name="Submissions S."/>
        </authorList>
    </citation>
    <scope>NUCLEOTIDE SEQUENCE [LARGE SCALE GENOMIC DNA]</scope>
    <source>
        <strain evidence="3">DSM 27370</strain>
    </source>
</reference>
<evidence type="ECO:0000313" key="3">
    <source>
        <dbReference type="Proteomes" id="UP000184480"/>
    </source>
</evidence>
<dbReference type="GO" id="GO:1990281">
    <property type="term" value="C:efflux pump complex"/>
    <property type="evidence" value="ECO:0007669"/>
    <property type="project" value="TreeGrafter"/>
</dbReference>